<dbReference type="GO" id="GO:0003677">
    <property type="term" value="F:DNA binding"/>
    <property type="evidence" value="ECO:0007669"/>
    <property type="project" value="InterPro"/>
</dbReference>
<proteinExistence type="predicted"/>
<evidence type="ECO:0000313" key="3">
    <source>
        <dbReference type="Proteomes" id="UP000516314"/>
    </source>
</evidence>
<feature type="region of interest" description="Disordered" evidence="1">
    <location>
        <begin position="1"/>
        <end position="24"/>
    </location>
</feature>
<dbReference type="GO" id="GO:0005524">
    <property type="term" value="F:ATP binding"/>
    <property type="evidence" value="ECO:0007669"/>
    <property type="project" value="InterPro"/>
</dbReference>
<feature type="compositionally biased region" description="Acidic residues" evidence="1">
    <location>
        <begin position="104"/>
        <end position="114"/>
    </location>
</feature>
<gene>
    <name evidence="2" type="ORF">AT9943_LOCUS3192</name>
</gene>
<feature type="region of interest" description="Disordered" evidence="1">
    <location>
        <begin position="99"/>
        <end position="129"/>
    </location>
</feature>
<organism evidence="2 3">
    <name type="scientific">Arabidopsis thaliana</name>
    <name type="common">Mouse-ear cress</name>
    <dbReference type="NCBI Taxonomy" id="3702"/>
    <lineage>
        <taxon>Eukaryota</taxon>
        <taxon>Viridiplantae</taxon>
        <taxon>Streptophyta</taxon>
        <taxon>Embryophyta</taxon>
        <taxon>Tracheophyta</taxon>
        <taxon>Spermatophyta</taxon>
        <taxon>Magnoliopsida</taxon>
        <taxon>eudicotyledons</taxon>
        <taxon>Gunneridae</taxon>
        <taxon>Pentapetalae</taxon>
        <taxon>rosids</taxon>
        <taxon>malvids</taxon>
        <taxon>Brassicales</taxon>
        <taxon>Brassicaceae</taxon>
        <taxon>Camelineae</taxon>
        <taxon>Arabidopsis</taxon>
    </lineage>
</organism>
<dbReference type="EMBL" id="LR881466">
    <property type="protein sequence ID" value="CAD5314771.1"/>
    <property type="molecule type" value="Genomic_DNA"/>
</dbReference>
<evidence type="ECO:0000256" key="1">
    <source>
        <dbReference type="SAM" id="MobiDB-lite"/>
    </source>
</evidence>
<dbReference type="GO" id="GO:0005634">
    <property type="term" value="C:nucleus"/>
    <property type="evidence" value="ECO:0007669"/>
    <property type="project" value="InterPro"/>
</dbReference>
<dbReference type="GO" id="GO:0042555">
    <property type="term" value="C:MCM complex"/>
    <property type="evidence" value="ECO:0007669"/>
    <property type="project" value="InterPro"/>
</dbReference>
<name>A0A7G2DYK4_ARATH</name>
<dbReference type="InterPro" id="IPR008045">
    <property type="entry name" value="MCM2"/>
</dbReference>
<feature type="compositionally biased region" description="Basic and acidic residues" evidence="1">
    <location>
        <begin position="120"/>
        <end position="129"/>
    </location>
</feature>
<protein>
    <submittedName>
        <fullName evidence="2">(thale cress) hypothetical protein</fullName>
    </submittedName>
</protein>
<dbReference type="Proteomes" id="UP000516314">
    <property type="component" value="Chromosome 1"/>
</dbReference>
<evidence type="ECO:0000313" key="2">
    <source>
        <dbReference type="EMBL" id="CAD5314771.1"/>
    </source>
</evidence>
<reference evidence="2 3" key="1">
    <citation type="submission" date="2020-09" db="EMBL/GenBank/DDBJ databases">
        <authorList>
            <person name="Ashkenazy H."/>
        </authorList>
    </citation>
    <scope>NUCLEOTIDE SEQUENCE [LARGE SCALE GENOMIC DNA]</scope>
    <source>
        <strain evidence="3">cv. Cdm-0</strain>
    </source>
</reference>
<accession>A0A7G2DYK4</accession>
<dbReference type="Pfam" id="PF12619">
    <property type="entry name" value="MCM2_N"/>
    <property type="match status" value="2"/>
</dbReference>
<dbReference type="AlphaFoldDB" id="A0A7G2DYK4"/>
<sequence>MEGDDIENNQPSVINIDDEEEGEDLFNDNYMKDYKLMDGNGQYDDDQYDLDLDQILRDRSAADAVLSAREIVTTIFFTITITSRDADAAEEEEVVLQITRDEHDEKEEDGEDLFNDNFLDDYRQMDGHE</sequence>
<dbReference type="GO" id="GO:0006270">
    <property type="term" value="P:DNA replication initiation"/>
    <property type="evidence" value="ECO:0007669"/>
    <property type="project" value="InterPro"/>
</dbReference>